<dbReference type="AlphaFoldDB" id="A0A0H4I074"/>
<feature type="transmembrane region" description="Helical" evidence="7">
    <location>
        <begin position="270"/>
        <end position="291"/>
    </location>
</feature>
<keyword evidence="5 7" id="KW-1133">Transmembrane helix</keyword>
<evidence type="ECO:0000256" key="5">
    <source>
        <dbReference type="ARBA" id="ARBA00022989"/>
    </source>
</evidence>
<dbReference type="Proteomes" id="UP000036406">
    <property type="component" value="Chromosome"/>
</dbReference>
<feature type="transmembrane region" description="Helical" evidence="7">
    <location>
        <begin position="174"/>
        <end position="201"/>
    </location>
</feature>
<evidence type="ECO:0000256" key="1">
    <source>
        <dbReference type="ARBA" id="ARBA00004429"/>
    </source>
</evidence>
<dbReference type="GO" id="GO:0005886">
    <property type="term" value="C:plasma membrane"/>
    <property type="evidence" value="ECO:0007669"/>
    <property type="project" value="UniProtKB-SubCell"/>
</dbReference>
<keyword evidence="4 7" id="KW-0812">Transmembrane</keyword>
<dbReference type="EMBL" id="CP011494">
    <property type="protein sequence ID" value="AKO52334.1"/>
    <property type="molecule type" value="Genomic_DNA"/>
</dbReference>
<name>A0A0H4I074_9GAMM</name>
<feature type="transmembrane region" description="Helical" evidence="7">
    <location>
        <begin position="239"/>
        <end position="258"/>
    </location>
</feature>
<proteinExistence type="inferred from homology"/>
<sequence length="300" mass="31334">MLSNIAFYGALETGLIYGLVAFGIYLSFRVLDFPDLTVDGSFPLGAAVAAMLIIAGWNPWLATGAAILAGMAAGAVTALLNVKLKILNLLASILTMIALYSINLRIMGRPNVALLMEDTVLTPWYNLGLEYHQVSVLLFTLVIGATLFLLWRFMKSEIGLAMRATGANARMARAQGIATGGMIILGVAVSNGLVGLAGALFAQSQGAADVTMGVGVIVIGLASLIGGEAVITPTSVFRALLACVVGAIIYRLAIAFALNADVLGLKAQDLNLITAVLVTLAIVLPGARVSLMNKFKRRKA</sequence>
<comment type="subcellular location">
    <subcellularLocation>
        <location evidence="1">Cell inner membrane</location>
        <topology evidence="1">Multi-pass membrane protein</topology>
    </subcellularLocation>
</comment>
<gene>
    <name evidence="8" type="ORF">ABA45_07775</name>
</gene>
<dbReference type="InterPro" id="IPR001851">
    <property type="entry name" value="ABC_transp_permease"/>
</dbReference>
<evidence type="ECO:0000256" key="2">
    <source>
        <dbReference type="ARBA" id="ARBA00007942"/>
    </source>
</evidence>
<dbReference type="KEGG" id="mpq:ABA45_07775"/>
<evidence type="ECO:0000313" key="9">
    <source>
        <dbReference type="Proteomes" id="UP000036406"/>
    </source>
</evidence>
<keyword evidence="9" id="KW-1185">Reference proteome</keyword>
<dbReference type="Pfam" id="PF02653">
    <property type="entry name" value="BPD_transp_2"/>
    <property type="match status" value="1"/>
</dbReference>
<organism evidence="8 9">
    <name type="scientific">Marinobacter psychrophilus</name>
    <dbReference type="NCBI Taxonomy" id="330734"/>
    <lineage>
        <taxon>Bacteria</taxon>
        <taxon>Pseudomonadati</taxon>
        <taxon>Pseudomonadota</taxon>
        <taxon>Gammaproteobacteria</taxon>
        <taxon>Pseudomonadales</taxon>
        <taxon>Marinobacteraceae</taxon>
        <taxon>Marinobacter</taxon>
    </lineage>
</organism>
<protein>
    <submittedName>
        <fullName evidence="8">ABC transporter permease</fullName>
    </submittedName>
</protein>
<feature type="transmembrane region" description="Helical" evidence="7">
    <location>
        <begin position="89"/>
        <end position="108"/>
    </location>
</feature>
<accession>A0A0H4I074</accession>
<keyword evidence="3" id="KW-1003">Cell membrane</keyword>
<evidence type="ECO:0000256" key="4">
    <source>
        <dbReference type="ARBA" id="ARBA00022692"/>
    </source>
</evidence>
<evidence type="ECO:0000256" key="3">
    <source>
        <dbReference type="ARBA" id="ARBA00022475"/>
    </source>
</evidence>
<dbReference type="PANTHER" id="PTHR32196">
    <property type="entry name" value="ABC TRANSPORTER PERMEASE PROTEIN YPHD-RELATED-RELATED"/>
    <property type="match status" value="1"/>
</dbReference>
<evidence type="ECO:0000256" key="7">
    <source>
        <dbReference type="SAM" id="Phobius"/>
    </source>
</evidence>
<evidence type="ECO:0000313" key="8">
    <source>
        <dbReference type="EMBL" id="AKO52334.1"/>
    </source>
</evidence>
<dbReference type="GO" id="GO:0022857">
    <property type="term" value="F:transmembrane transporter activity"/>
    <property type="evidence" value="ECO:0007669"/>
    <property type="project" value="InterPro"/>
</dbReference>
<dbReference type="STRING" id="330734.ABA45_07775"/>
<reference evidence="8 9" key="1">
    <citation type="submission" date="2015-05" db="EMBL/GenBank/DDBJ databases">
        <title>Complete genome of Marinobacter psychrophilus strain 20041T isolated from sea-ice of the Canadian Basin.</title>
        <authorList>
            <person name="Song L."/>
            <person name="Ren L."/>
            <person name="Yu Y."/>
            <person name="Wang X."/>
        </authorList>
    </citation>
    <scope>NUCLEOTIDE SEQUENCE [LARGE SCALE GENOMIC DNA]</scope>
    <source>
        <strain evidence="8 9">20041</strain>
    </source>
</reference>
<keyword evidence="6 7" id="KW-0472">Membrane</keyword>
<feature type="transmembrane region" description="Helical" evidence="7">
    <location>
        <begin position="131"/>
        <end position="153"/>
    </location>
</feature>
<dbReference type="RefSeq" id="WP_048385122.1">
    <property type="nucleotide sequence ID" value="NZ_CP011494.1"/>
</dbReference>
<dbReference type="CDD" id="cd06574">
    <property type="entry name" value="TM_PBP1_branched-chain-AA_like"/>
    <property type="match status" value="1"/>
</dbReference>
<feature type="transmembrane region" description="Helical" evidence="7">
    <location>
        <begin position="6"/>
        <end position="28"/>
    </location>
</feature>
<evidence type="ECO:0000256" key="6">
    <source>
        <dbReference type="ARBA" id="ARBA00023136"/>
    </source>
</evidence>
<dbReference type="PANTHER" id="PTHR32196:SF69">
    <property type="entry name" value="BRANCHED-CHAIN AMINO ACID TRANSPORT SYSTEM, PERMEASE PROTEIN"/>
    <property type="match status" value="1"/>
</dbReference>
<comment type="similarity">
    <text evidence="2">Belongs to the binding-protein-dependent transport system permease family. AraH/RbsC subfamily.</text>
</comment>
<feature type="transmembrane region" description="Helical" evidence="7">
    <location>
        <begin position="207"/>
        <end position="227"/>
    </location>
</feature>
<dbReference type="PATRIC" id="fig|330734.3.peg.1635"/>